<proteinExistence type="predicted"/>
<sequence>MRVETIVRPPLPPRPKTMINARAFEPLPEAAWAALRADLAPLLPLGRGNRRQRGEARSWEEAAADFTRRGRAYLKLLPPWEELHLASRLPWGTPDPPLVTVWGRLGEWVPAPAAQAVADQFIGRPGWDLVEVCTYTRTFSLLEPWPDGFPVRFGVAPAWGTWYGPALVAQLGPERVAGIPAAIVAPRAGGWWVQLTADPADPAGQPGGAVAEAVRAYWGRSGTMRSPRNPRRSRWIGSPRRRSGRRRPPWRLYPRSWRRCWRRRGRPIGHWVGRSRGRSGR</sequence>
<organism evidence="2 3">
    <name type="scientific">Candidatus Hydrogenisulfobacillus filiaventi</name>
    <dbReference type="NCBI Taxonomy" id="2707344"/>
    <lineage>
        <taxon>Bacteria</taxon>
        <taxon>Bacillati</taxon>
        <taxon>Bacillota</taxon>
        <taxon>Clostridia</taxon>
        <taxon>Eubacteriales</taxon>
        <taxon>Clostridiales Family XVII. Incertae Sedis</taxon>
        <taxon>Candidatus Hydrogenisulfobacillus</taxon>
    </lineage>
</organism>
<evidence type="ECO:0000313" key="2">
    <source>
        <dbReference type="EMBL" id="CAB1130209.1"/>
    </source>
</evidence>
<feature type="region of interest" description="Disordered" evidence="1">
    <location>
        <begin position="221"/>
        <end position="247"/>
    </location>
</feature>
<name>A0A6F8ZJP4_9FIRM</name>
<evidence type="ECO:0000313" key="3">
    <source>
        <dbReference type="Proteomes" id="UP000503399"/>
    </source>
</evidence>
<gene>
    <name evidence="2" type="ORF">R50_2720</name>
</gene>
<reference evidence="2 3" key="1">
    <citation type="submission" date="2020-02" db="EMBL/GenBank/DDBJ databases">
        <authorList>
            <person name="Hogendoorn C."/>
        </authorList>
    </citation>
    <scope>NUCLEOTIDE SEQUENCE [LARGE SCALE GENOMIC DNA]</scope>
    <source>
        <strain evidence="2">R501</strain>
    </source>
</reference>
<dbReference type="EMBL" id="LR778114">
    <property type="protein sequence ID" value="CAB1130209.1"/>
    <property type="molecule type" value="Genomic_DNA"/>
</dbReference>
<evidence type="ECO:0000256" key="1">
    <source>
        <dbReference type="SAM" id="MobiDB-lite"/>
    </source>
</evidence>
<feature type="compositionally biased region" description="Basic residues" evidence="1">
    <location>
        <begin position="228"/>
        <end position="247"/>
    </location>
</feature>
<dbReference type="Proteomes" id="UP000503399">
    <property type="component" value="Chromosome"/>
</dbReference>
<protein>
    <submittedName>
        <fullName evidence="2">Uncharacterized protein</fullName>
    </submittedName>
</protein>
<dbReference type="AlphaFoldDB" id="A0A6F8ZJP4"/>
<dbReference type="KEGG" id="hfv:R50_2720"/>
<keyword evidence="3" id="KW-1185">Reference proteome</keyword>
<accession>A0A6F8ZJP4</accession>